<dbReference type="OrthoDB" id="9803916at2"/>
<keyword evidence="1" id="KW-0472">Membrane</keyword>
<dbReference type="STRING" id="582402.Hbal_0975"/>
<dbReference type="SUPFAM" id="SSF56281">
    <property type="entry name" value="Metallo-hydrolase/oxidoreductase"/>
    <property type="match status" value="1"/>
</dbReference>
<name>C6XQR3_HIRBI</name>
<feature type="transmembrane region" description="Helical" evidence="1">
    <location>
        <begin position="6"/>
        <end position="27"/>
    </location>
</feature>
<dbReference type="Gene3D" id="3.60.15.10">
    <property type="entry name" value="Ribonuclease Z/Hydroxyacylglutathione hydrolase-like"/>
    <property type="match status" value="1"/>
</dbReference>
<dbReference type="EMBL" id="CP001678">
    <property type="protein sequence ID" value="ACT58669.1"/>
    <property type="molecule type" value="Genomic_DNA"/>
</dbReference>
<organism evidence="2 3">
    <name type="scientific">Hirschia baltica (strain ATCC 49814 / DSM 5838 / IFAM 1418)</name>
    <dbReference type="NCBI Taxonomy" id="582402"/>
    <lineage>
        <taxon>Bacteria</taxon>
        <taxon>Pseudomonadati</taxon>
        <taxon>Pseudomonadota</taxon>
        <taxon>Alphaproteobacteria</taxon>
        <taxon>Hyphomonadales</taxon>
        <taxon>Hyphomonadaceae</taxon>
        <taxon>Hirschia</taxon>
    </lineage>
</organism>
<keyword evidence="1" id="KW-0812">Transmembrane</keyword>
<keyword evidence="3" id="KW-1185">Reference proteome</keyword>
<dbReference type="KEGG" id="hba:Hbal_0975"/>
<evidence type="ECO:0000256" key="1">
    <source>
        <dbReference type="SAM" id="Phobius"/>
    </source>
</evidence>
<dbReference type="HOGENOM" id="CLU_801157_0_0_5"/>
<dbReference type="Proteomes" id="UP000002745">
    <property type="component" value="Chromosome"/>
</dbReference>
<keyword evidence="1" id="KW-1133">Transmembrane helix</keyword>
<sequence>MSQFVGRFVIISALIAVVFLALGYLLVGQAGIRLSKFEQAQASHFANAKKEAPPLDEIVVTPCAQGACLLVQAGGREFIVGASSGAADGLLQKGLLTENLDGVILTDLSSSQIEGLIGIRDRSLEAGRKSMLKVYGPSGVERVIEGLNAMLETSDVDRSVRYGQGILPFDVAQAEAIIVDVNPENHNIFDSGVLQINAYPVQSTLMGAEVLYRFDYEEKSLIIGGCGARLVDVNTAKEGGAEQPMLVLPVASKAQLEIIREQAKKAGLSRESRFATAPVEHCLTPSGLGNLAGATQVSGVVASPLYPAPNSIAEQKIWKSEFQSETKNSNIDMFLGQIWDSRSVAN</sequence>
<evidence type="ECO:0000313" key="2">
    <source>
        <dbReference type="EMBL" id="ACT58669.1"/>
    </source>
</evidence>
<protein>
    <submittedName>
        <fullName evidence="2">Uncharacterized protein</fullName>
    </submittedName>
</protein>
<dbReference type="eggNOG" id="COG1234">
    <property type="taxonomic scope" value="Bacteria"/>
</dbReference>
<dbReference type="RefSeq" id="WP_015826819.1">
    <property type="nucleotide sequence ID" value="NC_012982.1"/>
</dbReference>
<dbReference type="AlphaFoldDB" id="C6XQR3"/>
<gene>
    <name evidence="2" type="ordered locus">Hbal_0975</name>
</gene>
<evidence type="ECO:0000313" key="3">
    <source>
        <dbReference type="Proteomes" id="UP000002745"/>
    </source>
</evidence>
<accession>C6XQR3</accession>
<proteinExistence type="predicted"/>
<reference evidence="3" key="1">
    <citation type="journal article" date="2011" name="J. Bacteriol.">
        <title>Genome sequences of eight morphologically diverse alphaproteobacteria.</title>
        <authorList>
            <consortium name="US DOE Joint Genome Institute"/>
            <person name="Brown P.J."/>
            <person name="Kysela D.T."/>
            <person name="Buechlein A."/>
            <person name="Hemmerich C."/>
            <person name="Brun Y.V."/>
        </authorList>
    </citation>
    <scope>NUCLEOTIDE SEQUENCE [LARGE SCALE GENOMIC DNA]</scope>
    <source>
        <strain evidence="3">ATCC 49814 / DSM 5838 / IFAM 1418</strain>
    </source>
</reference>
<dbReference type="InterPro" id="IPR036866">
    <property type="entry name" value="RibonucZ/Hydroxyglut_hydro"/>
</dbReference>